<dbReference type="EMBL" id="BRXY01000280">
    <property type="protein sequence ID" value="GMH83314.1"/>
    <property type="molecule type" value="Genomic_DNA"/>
</dbReference>
<evidence type="ECO:0000313" key="2">
    <source>
        <dbReference type="EMBL" id="GMH83314.1"/>
    </source>
</evidence>
<dbReference type="InterPro" id="IPR011989">
    <property type="entry name" value="ARM-like"/>
</dbReference>
<accession>A0A9W7EJL1</accession>
<dbReference type="OrthoDB" id="206204at2759"/>
<organism evidence="2 3">
    <name type="scientific">Triparma strigata</name>
    <dbReference type="NCBI Taxonomy" id="1606541"/>
    <lineage>
        <taxon>Eukaryota</taxon>
        <taxon>Sar</taxon>
        <taxon>Stramenopiles</taxon>
        <taxon>Ochrophyta</taxon>
        <taxon>Bolidophyceae</taxon>
        <taxon>Parmales</taxon>
        <taxon>Triparmaceae</taxon>
        <taxon>Triparma</taxon>
    </lineage>
</organism>
<keyword evidence="3" id="KW-1185">Reference proteome</keyword>
<dbReference type="Gene3D" id="1.25.10.10">
    <property type="entry name" value="Leucine-rich Repeat Variant"/>
    <property type="match status" value="1"/>
</dbReference>
<proteinExistence type="predicted"/>
<protein>
    <submittedName>
        <fullName evidence="2">Uncharacterized protein</fullName>
    </submittedName>
</protein>
<feature type="region of interest" description="Disordered" evidence="1">
    <location>
        <begin position="112"/>
        <end position="147"/>
    </location>
</feature>
<dbReference type="AlphaFoldDB" id="A0A9W7EJL1"/>
<feature type="compositionally biased region" description="Acidic residues" evidence="1">
    <location>
        <begin position="133"/>
        <end position="142"/>
    </location>
</feature>
<dbReference type="Proteomes" id="UP001165085">
    <property type="component" value="Unassembled WGS sequence"/>
</dbReference>
<evidence type="ECO:0000313" key="3">
    <source>
        <dbReference type="Proteomes" id="UP001165085"/>
    </source>
</evidence>
<evidence type="ECO:0000256" key="1">
    <source>
        <dbReference type="SAM" id="MobiDB-lite"/>
    </source>
</evidence>
<reference evidence="3" key="1">
    <citation type="journal article" date="2023" name="Commun. Biol.">
        <title>Genome analysis of Parmales, the sister group of diatoms, reveals the evolutionary specialization of diatoms from phago-mixotrophs to photoautotrophs.</title>
        <authorList>
            <person name="Ban H."/>
            <person name="Sato S."/>
            <person name="Yoshikawa S."/>
            <person name="Yamada K."/>
            <person name="Nakamura Y."/>
            <person name="Ichinomiya M."/>
            <person name="Sato N."/>
            <person name="Blanc-Mathieu R."/>
            <person name="Endo H."/>
            <person name="Kuwata A."/>
            <person name="Ogata H."/>
        </authorList>
    </citation>
    <scope>NUCLEOTIDE SEQUENCE [LARGE SCALE GENOMIC DNA]</scope>
    <source>
        <strain evidence="3">NIES 3701</strain>
    </source>
</reference>
<dbReference type="SUPFAM" id="SSF48371">
    <property type="entry name" value="ARM repeat"/>
    <property type="match status" value="1"/>
</dbReference>
<comment type="caution">
    <text evidence="2">The sequence shown here is derived from an EMBL/GenBank/DDBJ whole genome shotgun (WGS) entry which is preliminary data.</text>
</comment>
<sequence length="501" mass="55172">MVSKFGSKGAKVYAVPEGSDGYDYNRGPTIVDLPKKYDYEEEGLVKETKIKGGYEEGGRILPVSNSEGFAHAPPPSDLSGMINSAVKLDDAHYTTFAQMELKRLMTEGKITNRPSLLKKDHNANVRQRRGAPGDDDENDGSEFVERGATPKERALIAAVETLKGVFPTVEQMLASSADKKTLLMQQMARHAADRPKDAMFSVNKFSAYMSILGRTIADRSAEVSFLAMQCFIVVVKSYREIGGDDPPSAATTATSEITATTKLAINRPRPPLASMPSSKQSISDALFLVVPILLDRLSTRNTAKELKQIVAKCLLALCKNEALDGISICVPFLGSNKFALQQRLFILRLLTKEFGLETKGSALNCPLIMNVALDAIKEKGEKVKKEGIRLIVVAALSVGIERVKKYFRLKKVDESTCSFLEGKILEGQAKEEIRKAEREKRRQDKKKLKKQFDGGGLDSVLEKAHEASFADNTTYIKSPVARATFDDEDLGFWGSDDDDEE</sequence>
<name>A0A9W7EJL1_9STRA</name>
<dbReference type="InterPro" id="IPR016024">
    <property type="entry name" value="ARM-type_fold"/>
</dbReference>
<gene>
    <name evidence="2" type="ORF">TrST_g4340</name>
</gene>